<comment type="caution">
    <text evidence="2">The sequence shown here is derived from an EMBL/GenBank/DDBJ whole genome shotgun (WGS) entry which is preliminary data.</text>
</comment>
<proteinExistence type="predicted"/>
<dbReference type="EMBL" id="BAAABU010000007">
    <property type="protein sequence ID" value="GAA0235543.1"/>
    <property type="molecule type" value="Genomic_DNA"/>
</dbReference>
<dbReference type="Proteomes" id="UP001500416">
    <property type="component" value="Unassembled WGS sequence"/>
</dbReference>
<dbReference type="Pfam" id="PF19760">
    <property type="entry name" value="DUF6247"/>
    <property type="match status" value="1"/>
</dbReference>
<gene>
    <name evidence="2" type="ORF">GCM10010492_38130</name>
</gene>
<reference evidence="3" key="1">
    <citation type="journal article" date="2019" name="Int. J. Syst. Evol. Microbiol.">
        <title>The Global Catalogue of Microorganisms (GCM) 10K type strain sequencing project: providing services to taxonomists for standard genome sequencing and annotation.</title>
        <authorList>
            <consortium name="The Broad Institute Genomics Platform"/>
            <consortium name="The Broad Institute Genome Sequencing Center for Infectious Disease"/>
            <person name="Wu L."/>
            <person name="Ma J."/>
        </authorList>
    </citation>
    <scope>NUCLEOTIDE SEQUENCE [LARGE SCALE GENOMIC DNA]</scope>
    <source>
        <strain evidence="3">JCM 3380</strain>
    </source>
</reference>
<feature type="region of interest" description="Disordered" evidence="1">
    <location>
        <begin position="125"/>
        <end position="144"/>
    </location>
</feature>
<protein>
    <submittedName>
        <fullName evidence="2">Uncharacterized protein</fullName>
    </submittedName>
</protein>
<dbReference type="InterPro" id="IPR046214">
    <property type="entry name" value="DUF6247"/>
</dbReference>
<evidence type="ECO:0000313" key="2">
    <source>
        <dbReference type="EMBL" id="GAA0235543.1"/>
    </source>
</evidence>
<name>A0ABP3DPP1_9PSEU</name>
<evidence type="ECO:0000313" key="3">
    <source>
        <dbReference type="Proteomes" id="UP001500416"/>
    </source>
</evidence>
<sequence>MRTDVYGGRYRGGMASPVERSSEPHRSTVSGADVDRLEPAPEWAGDEVAAEKFPSPEDIRAALLPEEAPDFDAAYEAALVAARKTLHLDELRHVLRAWRRVALMTEQDPEGHRRTLAAIAEVRRTGRPRPGSVSWNDLKAELGR</sequence>
<accession>A0ABP3DPP1</accession>
<feature type="region of interest" description="Disordered" evidence="1">
    <location>
        <begin position="1"/>
        <end position="40"/>
    </location>
</feature>
<evidence type="ECO:0000256" key="1">
    <source>
        <dbReference type="SAM" id="MobiDB-lite"/>
    </source>
</evidence>
<keyword evidence="3" id="KW-1185">Reference proteome</keyword>
<organism evidence="2 3">
    <name type="scientific">Saccharothrix mutabilis subsp. mutabilis</name>
    <dbReference type="NCBI Taxonomy" id="66855"/>
    <lineage>
        <taxon>Bacteria</taxon>
        <taxon>Bacillati</taxon>
        <taxon>Actinomycetota</taxon>
        <taxon>Actinomycetes</taxon>
        <taxon>Pseudonocardiales</taxon>
        <taxon>Pseudonocardiaceae</taxon>
        <taxon>Saccharothrix</taxon>
    </lineage>
</organism>